<gene>
    <name evidence="1" type="ORF">CGS49_12540</name>
</gene>
<proteinExistence type="predicted"/>
<dbReference type="Proteomes" id="UP000220959">
    <property type="component" value="Unassembled WGS sequence"/>
</dbReference>
<comment type="caution">
    <text evidence="1">The sequence shown here is derived from an EMBL/GenBank/DDBJ whole genome shotgun (WGS) entry which is preliminary data.</text>
</comment>
<evidence type="ECO:0000313" key="1">
    <source>
        <dbReference type="EMBL" id="PDX60791.1"/>
    </source>
</evidence>
<name>A0ACC9CYG4_9FIRM</name>
<reference evidence="1 2" key="1">
    <citation type="journal article" date="2017" name="Front. Microbiol.">
        <title>New Insights into the Diversity of the Genus Faecalibacterium.</title>
        <authorList>
            <person name="Benevides L."/>
            <person name="Burman S."/>
            <person name="Martin R."/>
            <person name="Robert V."/>
            <person name="Thomas M."/>
            <person name="Miquel S."/>
            <person name="Chain F."/>
            <person name="Sokol H."/>
            <person name="Bermudez-Humaran L.G."/>
            <person name="Morrison M."/>
            <person name="Langella P."/>
            <person name="Azevedo V.A."/>
            <person name="Chatel J.M."/>
            <person name="Soares S."/>
        </authorList>
    </citation>
    <scope>NUCLEOTIDE SEQUENCE [LARGE SCALE GENOMIC DNA]</scope>
    <source>
        <strain evidence="2">CNCM I-4541</strain>
    </source>
</reference>
<evidence type="ECO:0000313" key="2">
    <source>
        <dbReference type="Proteomes" id="UP000220959"/>
    </source>
</evidence>
<dbReference type="EMBL" id="NMTR01000021">
    <property type="protein sequence ID" value="PDX60791.1"/>
    <property type="molecule type" value="Genomic_DNA"/>
</dbReference>
<sequence>MFEKLVAIEPVSLIPSAEEELHAYAKEVVLYPDIPADEDEIVRRIGDADAVLLSYTSRMGKSVIERCPNIRYIGMCCSLYSEESANVDIAYARTRGIQVLGIRDYGDRGVVEYVLHELTGLLHGFGMPMLRDEPVEITGLKVGIVGLGVSGRMIADALQFMGADISYYSRSRKPDAEAAGMAYKPLAQLLAESEVVFTCLNKNVLLLGREEFAQLGAGKVLFNTSIGPGFDSAALEDWLTLPGTHFFCDTRAAAGPVSEGFFEKENVHCANVSAGRTKQAFVLLSQKVLANIRTALHEG</sequence>
<keyword evidence="2" id="KW-1185">Reference proteome</keyword>
<accession>A0ACC9CYG4</accession>
<protein>
    <submittedName>
        <fullName evidence="1">Dihydrofolate reductase</fullName>
    </submittedName>
</protein>
<organism evidence="1 2">
    <name type="scientific">Faecalibacterium langellae</name>
    <dbReference type="NCBI Taxonomy" id="3435293"/>
    <lineage>
        <taxon>Bacteria</taxon>
        <taxon>Bacillati</taxon>
        <taxon>Bacillota</taxon>
        <taxon>Clostridia</taxon>
        <taxon>Eubacteriales</taxon>
        <taxon>Oscillospiraceae</taxon>
        <taxon>Faecalibacterium</taxon>
    </lineage>
</organism>